<evidence type="ECO:0000313" key="3">
    <source>
        <dbReference type="Proteomes" id="UP000189728"/>
    </source>
</evidence>
<evidence type="ECO:0008006" key="4">
    <source>
        <dbReference type="Google" id="ProtNLM"/>
    </source>
</evidence>
<reference evidence="2 3" key="1">
    <citation type="submission" date="2016-08" db="EMBL/GenBank/DDBJ databases">
        <title>Campylobacter species from sea mammals.</title>
        <authorList>
            <person name="Gilbert M.J."/>
            <person name="Byrne B.A."/>
            <person name="Zomer A.L."/>
            <person name="Wagenaar J.A."/>
        </authorList>
    </citation>
    <scope>NUCLEOTIDE SEQUENCE [LARGE SCALE GENOMIC DNA]</scope>
    <source>
        <strain evidence="2 3">1105248</strain>
    </source>
</reference>
<name>A0AAX0L9W2_9BACT</name>
<dbReference type="RefSeq" id="WP_078415529.1">
    <property type="nucleotide sequence ID" value="NZ_MCRK01000036.1"/>
</dbReference>
<dbReference type="Proteomes" id="UP000189728">
    <property type="component" value="Unassembled WGS sequence"/>
</dbReference>
<feature type="region of interest" description="Disordered" evidence="1">
    <location>
        <begin position="52"/>
        <end position="85"/>
    </location>
</feature>
<feature type="compositionally biased region" description="Acidic residues" evidence="1">
    <location>
        <begin position="63"/>
        <end position="73"/>
    </location>
</feature>
<gene>
    <name evidence="2" type="ORF">BFG04_03950</name>
</gene>
<evidence type="ECO:0000313" key="2">
    <source>
        <dbReference type="EMBL" id="OPA77257.1"/>
    </source>
</evidence>
<dbReference type="EMBL" id="MCRK01000036">
    <property type="protein sequence ID" value="OPA77257.1"/>
    <property type="molecule type" value="Genomic_DNA"/>
</dbReference>
<comment type="caution">
    <text evidence="2">The sequence shown here is derived from an EMBL/GenBank/DDBJ whole genome shotgun (WGS) entry which is preliminary data.</text>
</comment>
<sequence length="85" mass="10103">MRKFKVLYPTRIMDKIYKEGETVEFLPSTDRNFIARLQTIKAIEEIIEEENQENSIDDLINGEFDEVDQLDAEPQDKKQRAKKQK</sequence>
<organism evidence="2 3">
    <name type="scientific">Campylobacter pinnipediorum subsp. pinnipediorum</name>
    <dbReference type="NCBI Taxonomy" id="1660067"/>
    <lineage>
        <taxon>Bacteria</taxon>
        <taxon>Pseudomonadati</taxon>
        <taxon>Campylobacterota</taxon>
        <taxon>Epsilonproteobacteria</taxon>
        <taxon>Campylobacterales</taxon>
        <taxon>Campylobacteraceae</taxon>
        <taxon>Campylobacter</taxon>
    </lineage>
</organism>
<dbReference type="AlphaFoldDB" id="A0AAX0L9W2"/>
<protein>
    <recommendedName>
        <fullName evidence="4">Phage protein</fullName>
    </recommendedName>
</protein>
<accession>A0AAX0L9W2</accession>
<proteinExistence type="predicted"/>
<evidence type="ECO:0000256" key="1">
    <source>
        <dbReference type="SAM" id="MobiDB-lite"/>
    </source>
</evidence>